<evidence type="ECO:0000259" key="1">
    <source>
        <dbReference type="Pfam" id="PF13581"/>
    </source>
</evidence>
<dbReference type="PANTHER" id="PTHR35526">
    <property type="entry name" value="ANTI-SIGMA-F FACTOR RSBW-RELATED"/>
    <property type="match status" value="1"/>
</dbReference>
<reference evidence="3" key="1">
    <citation type="journal article" date="2019" name="Int. J. Syst. Evol. Microbiol.">
        <title>The Global Catalogue of Microorganisms (GCM) 10K type strain sequencing project: providing services to taxonomists for standard genome sequencing and annotation.</title>
        <authorList>
            <consortium name="The Broad Institute Genomics Platform"/>
            <consortium name="The Broad Institute Genome Sequencing Center for Infectious Disease"/>
            <person name="Wu L."/>
            <person name="Ma J."/>
        </authorList>
    </citation>
    <scope>NUCLEOTIDE SEQUENCE [LARGE SCALE GENOMIC DNA]</scope>
    <source>
        <strain evidence="3">CGMCC 1.15399</strain>
    </source>
</reference>
<protein>
    <submittedName>
        <fullName evidence="2">ATP-binding protein</fullName>
    </submittedName>
</protein>
<dbReference type="Pfam" id="PF13581">
    <property type="entry name" value="HATPase_c_2"/>
    <property type="match status" value="1"/>
</dbReference>
<accession>A0ABW4GWY5</accession>
<proteinExistence type="predicted"/>
<dbReference type="GO" id="GO:0005524">
    <property type="term" value="F:ATP binding"/>
    <property type="evidence" value="ECO:0007669"/>
    <property type="project" value="UniProtKB-KW"/>
</dbReference>
<dbReference type="EMBL" id="JBHUCM010000075">
    <property type="protein sequence ID" value="MFD1547358.1"/>
    <property type="molecule type" value="Genomic_DNA"/>
</dbReference>
<keyword evidence="2" id="KW-0067">ATP-binding</keyword>
<feature type="domain" description="Histidine kinase/HSP90-like ATPase" evidence="1">
    <location>
        <begin position="18"/>
        <end position="144"/>
    </location>
</feature>
<evidence type="ECO:0000313" key="2">
    <source>
        <dbReference type="EMBL" id="MFD1547358.1"/>
    </source>
</evidence>
<keyword evidence="2" id="KW-0547">Nucleotide-binding</keyword>
<sequence length="160" mass="17738">MSGAAKKTANQHNCIELPAFPVSVSIARRHVVRVLEGWACEELIDDAQLIISELVTNGIKAVEQSENAHEEEIGMFAWCDRRVWIGLHRTVHDVVIEVWDPSRKPPRIVHPNASEEGGRGLQVVDKTAACWGYRWPSTGGKIVWAALKINQGSGALDEPR</sequence>
<comment type="caution">
    <text evidence="2">The sequence shown here is derived from an EMBL/GenBank/DDBJ whole genome shotgun (WGS) entry which is preliminary data.</text>
</comment>
<dbReference type="PANTHER" id="PTHR35526:SF3">
    <property type="entry name" value="ANTI-SIGMA-F FACTOR RSBW"/>
    <property type="match status" value="1"/>
</dbReference>
<dbReference type="RefSeq" id="WP_219528054.1">
    <property type="nucleotide sequence ID" value="NZ_JAHKRM010000003.1"/>
</dbReference>
<gene>
    <name evidence="2" type="ORF">ACFSJ0_60745</name>
</gene>
<keyword evidence="3" id="KW-1185">Reference proteome</keyword>
<dbReference type="InterPro" id="IPR050267">
    <property type="entry name" value="Anti-sigma-factor_SerPK"/>
</dbReference>
<dbReference type="Proteomes" id="UP001597097">
    <property type="component" value="Unassembled WGS sequence"/>
</dbReference>
<dbReference type="InterPro" id="IPR003594">
    <property type="entry name" value="HATPase_dom"/>
</dbReference>
<name>A0ABW4GWY5_9ACTN</name>
<dbReference type="CDD" id="cd16936">
    <property type="entry name" value="HATPase_RsbW-like"/>
    <property type="match status" value="1"/>
</dbReference>
<evidence type="ECO:0000313" key="3">
    <source>
        <dbReference type="Proteomes" id="UP001597097"/>
    </source>
</evidence>
<organism evidence="2 3">
    <name type="scientific">Nonomuraea guangzhouensis</name>
    <dbReference type="NCBI Taxonomy" id="1291555"/>
    <lineage>
        <taxon>Bacteria</taxon>
        <taxon>Bacillati</taxon>
        <taxon>Actinomycetota</taxon>
        <taxon>Actinomycetes</taxon>
        <taxon>Streptosporangiales</taxon>
        <taxon>Streptosporangiaceae</taxon>
        <taxon>Nonomuraea</taxon>
    </lineage>
</organism>